<protein>
    <submittedName>
        <fullName evidence="1">Uncharacterized protein</fullName>
    </submittedName>
</protein>
<keyword evidence="2" id="KW-1185">Reference proteome</keyword>
<name>A0A0D2CV10_9EURO</name>
<dbReference type="Proteomes" id="UP000054266">
    <property type="component" value="Unassembled WGS sequence"/>
</dbReference>
<dbReference type="HOGENOM" id="CLU_2812107_0_0_1"/>
<gene>
    <name evidence="1" type="ORF">PV04_04884</name>
</gene>
<reference evidence="1 2" key="1">
    <citation type="submission" date="2015-01" db="EMBL/GenBank/DDBJ databases">
        <title>The Genome Sequence of Capronia semiimmersa CBS27337.</title>
        <authorList>
            <consortium name="The Broad Institute Genomics Platform"/>
            <person name="Cuomo C."/>
            <person name="de Hoog S."/>
            <person name="Gorbushina A."/>
            <person name="Stielow B."/>
            <person name="Teixiera M."/>
            <person name="Abouelleil A."/>
            <person name="Chapman S.B."/>
            <person name="Priest M."/>
            <person name="Young S.K."/>
            <person name="Wortman J."/>
            <person name="Nusbaum C."/>
            <person name="Birren B."/>
        </authorList>
    </citation>
    <scope>NUCLEOTIDE SEQUENCE [LARGE SCALE GENOMIC DNA]</scope>
    <source>
        <strain evidence="1 2">CBS 27337</strain>
    </source>
</reference>
<sequence>MASDVPTCRWGIGLVSTGLIPSWFVEDLVIDRPDANAKHVVQCLGSSSFDKGKTFAEKYCPTAKPTV</sequence>
<dbReference type="STRING" id="5601.A0A0D2CV10"/>
<dbReference type="EMBL" id="KN846958">
    <property type="protein sequence ID" value="KIW68976.1"/>
    <property type="molecule type" value="Genomic_DNA"/>
</dbReference>
<organism evidence="1 2">
    <name type="scientific">Phialophora macrospora</name>
    <dbReference type="NCBI Taxonomy" id="1851006"/>
    <lineage>
        <taxon>Eukaryota</taxon>
        <taxon>Fungi</taxon>
        <taxon>Dikarya</taxon>
        <taxon>Ascomycota</taxon>
        <taxon>Pezizomycotina</taxon>
        <taxon>Eurotiomycetes</taxon>
        <taxon>Chaetothyriomycetidae</taxon>
        <taxon>Chaetothyriales</taxon>
        <taxon>Herpotrichiellaceae</taxon>
        <taxon>Phialophora</taxon>
    </lineage>
</organism>
<accession>A0A0D2CV10</accession>
<evidence type="ECO:0000313" key="2">
    <source>
        <dbReference type="Proteomes" id="UP000054266"/>
    </source>
</evidence>
<evidence type="ECO:0000313" key="1">
    <source>
        <dbReference type="EMBL" id="KIW68976.1"/>
    </source>
</evidence>
<dbReference type="AlphaFoldDB" id="A0A0D2CV10"/>
<proteinExistence type="predicted"/>